<organism evidence="1">
    <name type="scientific">Salix viminalis</name>
    <name type="common">Common osier</name>
    <name type="synonym">Basket willow</name>
    <dbReference type="NCBI Taxonomy" id="40686"/>
    <lineage>
        <taxon>Eukaryota</taxon>
        <taxon>Viridiplantae</taxon>
        <taxon>Streptophyta</taxon>
        <taxon>Embryophyta</taxon>
        <taxon>Tracheophyta</taxon>
        <taxon>Spermatophyta</taxon>
        <taxon>Magnoliopsida</taxon>
        <taxon>eudicotyledons</taxon>
        <taxon>Gunneridae</taxon>
        <taxon>Pentapetalae</taxon>
        <taxon>rosids</taxon>
        <taxon>fabids</taxon>
        <taxon>Malpighiales</taxon>
        <taxon>Salicaceae</taxon>
        <taxon>Saliceae</taxon>
        <taxon>Salix</taxon>
    </lineage>
</organism>
<evidence type="ECO:0000313" key="1">
    <source>
        <dbReference type="EMBL" id="VFU64819.1"/>
    </source>
</evidence>
<accession>A0A6N2NGX0</accession>
<proteinExistence type="predicted"/>
<dbReference type="PANTHER" id="PTHR34958:SF1">
    <property type="entry name" value="ARMADILLO-LIKE HELICAL DOMAIN-CONTAINING PROTEIN"/>
    <property type="match status" value="1"/>
</dbReference>
<reference evidence="1" key="1">
    <citation type="submission" date="2019-03" db="EMBL/GenBank/DDBJ databases">
        <authorList>
            <person name="Mank J."/>
            <person name="Almeida P."/>
        </authorList>
    </citation>
    <scope>NUCLEOTIDE SEQUENCE</scope>
    <source>
        <strain evidence="1">78183</strain>
    </source>
</reference>
<protein>
    <submittedName>
        <fullName evidence="1">Uncharacterized protein</fullName>
    </submittedName>
</protein>
<dbReference type="AlphaFoldDB" id="A0A6N2NGX0"/>
<name>A0A6N2NGX0_SALVM</name>
<sequence length="66" mass="7219">MPYLDQLLQPSSATTITNSVSARPHLRAITASKRSKAGPRQIWHGRFSCEHVSPTCSTTLPISSLQ</sequence>
<dbReference type="EMBL" id="CAADRP010002262">
    <property type="protein sequence ID" value="VFU64819.1"/>
    <property type="molecule type" value="Genomic_DNA"/>
</dbReference>
<gene>
    <name evidence="1" type="ORF">SVIM_LOCUS496417</name>
</gene>
<dbReference type="PANTHER" id="PTHR34958">
    <property type="entry name" value="CONDITIONAL LOSS-OF-GROWTH 1"/>
    <property type="match status" value="1"/>
</dbReference>